<evidence type="ECO:0000259" key="3">
    <source>
        <dbReference type="Pfam" id="PF00149"/>
    </source>
</evidence>
<organism evidence="4 5">
    <name type="scientific">Mortierella alpina</name>
    <name type="common">Oleaginous fungus</name>
    <name type="synonym">Mortierella renispora</name>
    <dbReference type="NCBI Taxonomy" id="64518"/>
    <lineage>
        <taxon>Eukaryota</taxon>
        <taxon>Fungi</taxon>
        <taxon>Fungi incertae sedis</taxon>
        <taxon>Mucoromycota</taxon>
        <taxon>Mortierellomycotina</taxon>
        <taxon>Mortierellomycetes</taxon>
        <taxon>Mortierellales</taxon>
        <taxon>Mortierellaceae</taxon>
        <taxon>Mortierella</taxon>
    </lineage>
</organism>
<dbReference type="AlphaFoldDB" id="A0A9P6JBP3"/>
<keyword evidence="2" id="KW-0732">Signal</keyword>
<dbReference type="SUPFAM" id="SSF56300">
    <property type="entry name" value="Metallo-dependent phosphatases"/>
    <property type="match status" value="1"/>
</dbReference>
<evidence type="ECO:0000256" key="2">
    <source>
        <dbReference type="SAM" id="SignalP"/>
    </source>
</evidence>
<feature type="region of interest" description="Disordered" evidence="1">
    <location>
        <begin position="583"/>
        <end position="612"/>
    </location>
</feature>
<dbReference type="CDD" id="cd07383">
    <property type="entry name" value="MPP_Dcr2"/>
    <property type="match status" value="1"/>
</dbReference>
<evidence type="ECO:0000313" key="4">
    <source>
        <dbReference type="EMBL" id="KAF9965377.1"/>
    </source>
</evidence>
<protein>
    <submittedName>
        <fullName evidence="4">Purple acid phosphatase</fullName>
    </submittedName>
</protein>
<comment type="caution">
    <text evidence="4">The sequence shown here is derived from an EMBL/GenBank/DDBJ whole genome shotgun (WGS) entry which is preliminary data.</text>
</comment>
<dbReference type="InterPro" id="IPR004843">
    <property type="entry name" value="Calcineurin-like_PHP"/>
</dbReference>
<dbReference type="GO" id="GO:0005737">
    <property type="term" value="C:cytoplasm"/>
    <property type="evidence" value="ECO:0007669"/>
    <property type="project" value="TreeGrafter"/>
</dbReference>
<feature type="chain" id="PRO_5040478089" evidence="2">
    <location>
        <begin position="25"/>
        <end position="751"/>
    </location>
</feature>
<feature type="region of interest" description="Disordered" evidence="1">
    <location>
        <begin position="704"/>
        <end position="726"/>
    </location>
</feature>
<gene>
    <name evidence="4" type="primary">SIA1</name>
    <name evidence="4" type="ORF">BGZ70_004937</name>
</gene>
<dbReference type="Gene3D" id="2.100.10.50">
    <property type="match status" value="1"/>
</dbReference>
<accession>A0A9P6JBP3</accession>
<evidence type="ECO:0000313" key="5">
    <source>
        <dbReference type="Proteomes" id="UP000738359"/>
    </source>
</evidence>
<dbReference type="Pfam" id="PF00149">
    <property type="entry name" value="Metallophos"/>
    <property type="match status" value="1"/>
</dbReference>
<reference evidence="4" key="1">
    <citation type="journal article" date="2020" name="Fungal Divers.">
        <title>Resolving the Mortierellaceae phylogeny through synthesis of multi-gene phylogenetics and phylogenomics.</title>
        <authorList>
            <person name="Vandepol N."/>
            <person name="Liber J."/>
            <person name="Desiro A."/>
            <person name="Na H."/>
            <person name="Kennedy M."/>
            <person name="Barry K."/>
            <person name="Grigoriev I.V."/>
            <person name="Miller A.N."/>
            <person name="O'Donnell K."/>
            <person name="Stajich J.E."/>
            <person name="Bonito G."/>
        </authorList>
    </citation>
    <scope>NUCLEOTIDE SEQUENCE</scope>
    <source>
        <strain evidence="4">CK1249</strain>
    </source>
</reference>
<dbReference type="PANTHER" id="PTHR32440">
    <property type="entry name" value="PHOSPHATASE DCR2-RELATED-RELATED"/>
    <property type="match status" value="1"/>
</dbReference>
<evidence type="ECO:0000256" key="1">
    <source>
        <dbReference type="SAM" id="MobiDB-lite"/>
    </source>
</evidence>
<keyword evidence="5" id="KW-1185">Reference proteome</keyword>
<name>A0A9P6JBP3_MORAP</name>
<feature type="domain" description="Calcineurin-like phosphoesterase" evidence="3">
    <location>
        <begin position="358"/>
        <end position="585"/>
    </location>
</feature>
<sequence length="751" mass="83497">MRPFTGTGSLLALGLATTLLHVMAIGPTGITDIRITTCAKDNSYIPGFRKVPLDLNKFSRGSFVHLHFTDSDQVTPHTRQGGCGEDSFERTRDLGTVGSAAQRPQRRPPITQIAVLQGPDADMGPDWEKIDGNLNDGNRGPVLTMFVRRDPTEAPIDSIVVKYGFGSHAAIGYDRLPVDLNVGTGGQWVHLYFKRQGERTPITHIAACAVPLCTMDDSWTRVNRPIVTGTFKRNINLFYKSVPGERPITSLGFSLDKPGQAGKGANVDQEMIDIGVVHKNSNVYLTYTRGQVGGNEHAVDNIAVELGSNQIPYNWNAAPFDAKSRQDAPDWNAQVVYRNGAHRLPKAPTLRFKRDGSFKIVQFADIHMATGPHSCHQAPDSMSCTGDINTLEMMERMLDAERPDLVVFSGDNVDGITSNDAYATILKYSKPVVDRRLPWTIIFGNHDEEGDLSREEMMRSVQDIPYSLSQRGPLDVSGTGNYVLSIHRSDGSKIMGDEEEASAEEEEEEVSGLGHKASRFHLYFLDSGAYSFNLKYPGWDWIKDDQVEWFRQTSRAITSQYRKNNIPNALAFFHIPIPEYDLTEDESENQSEAAGERKQRKSRIVGDKREGVSTPSYNSGMFEAIYESEDVRATTAGHDHLNDYCLDHRGINLCYGGGLGYGSYGSSSVPRRSRVFEILHHGDRVDTWKRLDNEEMTLVGQQTLFNGQKSSSPSRLTTPKKPTQQQRLTDDFFENLKGGGQYILGGLRDSS</sequence>
<dbReference type="Gene3D" id="3.60.21.10">
    <property type="match status" value="1"/>
</dbReference>
<dbReference type="GO" id="GO:0004721">
    <property type="term" value="F:phosphoprotein phosphatase activity"/>
    <property type="evidence" value="ECO:0007669"/>
    <property type="project" value="TreeGrafter"/>
</dbReference>
<feature type="signal peptide" evidence="2">
    <location>
        <begin position="1"/>
        <end position="24"/>
    </location>
</feature>
<dbReference type="OrthoDB" id="783096at2759"/>
<dbReference type="PANTHER" id="PTHR32440:SF0">
    <property type="entry name" value="PHOSPHATASE DCR2-RELATED"/>
    <property type="match status" value="1"/>
</dbReference>
<dbReference type="Proteomes" id="UP000738359">
    <property type="component" value="Unassembled WGS sequence"/>
</dbReference>
<dbReference type="InterPro" id="IPR029052">
    <property type="entry name" value="Metallo-depent_PP-like"/>
</dbReference>
<proteinExistence type="predicted"/>
<dbReference type="EMBL" id="JAAAHY010000259">
    <property type="protein sequence ID" value="KAF9965377.1"/>
    <property type="molecule type" value="Genomic_DNA"/>
</dbReference>